<dbReference type="EMBL" id="VSRR010000494">
    <property type="protein sequence ID" value="MPC16287.1"/>
    <property type="molecule type" value="Genomic_DNA"/>
</dbReference>
<reference evidence="2 3" key="1">
    <citation type="submission" date="2019-05" db="EMBL/GenBank/DDBJ databases">
        <title>Another draft genome of Portunus trituberculatus and its Hox gene families provides insights of decapod evolution.</title>
        <authorList>
            <person name="Jeong J.-H."/>
            <person name="Song I."/>
            <person name="Kim S."/>
            <person name="Choi T."/>
            <person name="Kim D."/>
            <person name="Ryu S."/>
            <person name="Kim W."/>
        </authorList>
    </citation>
    <scope>NUCLEOTIDE SEQUENCE [LARGE SCALE GENOMIC DNA]</scope>
    <source>
        <tissue evidence="2">Muscle</tissue>
    </source>
</reference>
<accession>A0A5B7D2K7</accession>
<keyword evidence="1" id="KW-1133">Transmembrane helix</keyword>
<sequence length="85" mass="9340">MTATPLQRVYPGPVSLSLVFLFFLFSLLLLGIVPYPVAPPTVHCCLSYLKFVGFSSGIYHIWCSPERHPSEPNSHCDAPTTAVTC</sequence>
<keyword evidence="1" id="KW-0472">Membrane</keyword>
<name>A0A5B7D2K7_PORTR</name>
<organism evidence="2 3">
    <name type="scientific">Portunus trituberculatus</name>
    <name type="common">Swimming crab</name>
    <name type="synonym">Neptunus trituberculatus</name>
    <dbReference type="NCBI Taxonomy" id="210409"/>
    <lineage>
        <taxon>Eukaryota</taxon>
        <taxon>Metazoa</taxon>
        <taxon>Ecdysozoa</taxon>
        <taxon>Arthropoda</taxon>
        <taxon>Crustacea</taxon>
        <taxon>Multicrustacea</taxon>
        <taxon>Malacostraca</taxon>
        <taxon>Eumalacostraca</taxon>
        <taxon>Eucarida</taxon>
        <taxon>Decapoda</taxon>
        <taxon>Pleocyemata</taxon>
        <taxon>Brachyura</taxon>
        <taxon>Eubrachyura</taxon>
        <taxon>Portunoidea</taxon>
        <taxon>Portunidae</taxon>
        <taxon>Portuninae</taxon>
        <taxon>Portunus</taxon>
    </lineage>
</organism>
<gene>
    <name evidence="2" type="ORF">E2C01_009110</name>
</gene>
<protein>
    <submittedName>
        <fullName evidence="2">Uncharacterized protein</fullName>
    </submittedName>
</protein>
<proteinExistence type="predicted"/>
<evidence type="ECO:0000313" key="3">
    <source>
        <dbReference type="Proteomes" id="UP000324222"/>
    </source>
</evidence>
<evidence type="ECO:0000256" key="1">
    <source>
        <dbReference type="SAM" id="Phobius"/>
    </source>
</evidence>
<evidence type="ECO:0000313" key="2">
    <source>
        <dbReference type="EMBL" id="MPC16287.1"/>
    </source>
</evidence>
<keyword evidence="1" id="KW-0812">Transmembrane</keyword>
<keyword evidence="3" id="KW-1185">Reference proteome</keyword>
<comment type="caution">
    <text evidence="2">The sequence shown here is derived from an EMBL/GenBank/DDBJ whole genome shotgun (WGS) entry which is preliminary data.</text>
</comment>
<dbReference type="AlphaFoldDB" id="A0A5B7D2K7"/>
<feature type="transmembrane region" description="Helical" evidence="1">
    <location>
        <begin position="12"/>
        <end position="35"/>
    </location>
</feature>
<dbReference type="Proteomes" id="UP000324222">
    <property type="component" value="Unassembled WGS sequence"/>
</dbReference>